<dbReference type="VEuPathDB" id="FungiDB:RhiirFUN_022660"/>
<dbReference type="AlphaFoldDB" id="A0A2I1FWJ4"/>
<comment type="caution">
    <text evidence="1">The sequence shown here is derived from an EMBL/GenBank/DDBJ whole genome shotgun (WGS) entry which is preliminary data.</text>
</comment>
<evidence type="ECO:0000313" key="1">
    <source>
        <dbReference type="EMBL" id="PKY38755.1"/>
    </source>
</evidence>
<accession>A0A2I1FWJ4</accession>
<dbReference type="OrthoDB" id="2324101at2759"/>
<protein>
    <submittedName>
        <fullName evidence="1">Uncharacterized protein</fullName>
    </submittedName>
</protein>
<organism evidence="1 2">
    <name type="scientific">Rhizophagus irregularis</name>
    <dbReference type="NCBI Taxonomy" id="588596"/>
    <lineage>
        <taxon>Eukaryota</taxon>
        <taxon>Fungi</taxon>
        <taxon>Fungi incertae sedis</taxon>
        <taxon>Mucoromycota</taxon>
        <taxon>Glomeromycotina</taxon>
        <taxon>Glomeromycetes</taxon>
        <taxon>Glomerales</taxon>
        <taxon>Glomeraceae</taxon>
        <taxon>Rhizophagus</taxon>
    </lineage>
</organism>
<dbReference type="VEuPathDB" id="FungiDB:RhiirA1_440324"/>
<dbReference type="EMBL" id="LLXI01000039">
    <property type="protein sequence ID" value="PKY38755.1"/>
    <property type="molecule type" value="Genomic_DNA"/>
</dbReference>
<evidence type="ECO:0000313" key="2">
    <source>
        <dbReference type="Proteomes" id="UP000234323"/>
    </source>
</evidence>
<gene>
    <name evidence="1" type="ORF">RhiirA4_439589</name>
</gene>
<sequence length="216" mass="25364">MEQSNININYESFHNEVPYDSQKIKFKSEEYSSNSILNPSHNYCNYNNHPIVNDNIDTTKTYEQQPLFSCINDQHSSNQYPLITSSFTPQDEPSLDQNYHDINEPREFNQISYQDDQFQSPNILDINNPIEFYPTNQTASFRFEIPGFEIIIIPTSSDVINNTQIHNQYYYGQNNICDISQFYQHNSFDSEMFSNLNRDVISRNYVDRLGGSHEGY</sequence>
<dbReference type="Proteomes" id="UP000234323">
    <property type="component" value="Unassembled WGS sequence"/>
</dbReference>
<keyword evidence="2" id="KW-1185">Reference proteome</keyword>
<proteinExistence type="predicted"/>
<dbReference type="VEuPathDB" id="FungiDB:FUN_017339"/>
<name>A0A2I1FWJ4_9GLOM</name>
<reference evidence="1 2" key="1">
    <citation type="submission" date="2015-10" db="EMBL/GenBank/DDBJ databases">
        <title>Genome analyses suggest a sexual origin of heterokaryosis in a supposedly ancient asexual fungus.</title>
        <authorList>
            <person name="Ropars J."/>
            <person name="Sedzielewska K."/>
            <person name="Noel J."/>
            <person name="Charron P."/>
            <person name="Farinelli L."/>
            <person name="Marton T."/>
            <person name="Kruger M."/>
            <person name="Pelin A."/>
            <person name="Brachmann A."/>
            <person name="Corradi N."/>
        </authorList>
    </citation>
    <scope>NUCLEOTIDE SEQUENCE [LARGE SCALE GENOMIC DNA]</scope>
    <source>
        <strain evidence="1 2">A4</strain>
    </source>
</reference>